<accession>J0D3T8</accession>
<dbReference type="AlphaFoldDB" id="J0D3T8"/>
<dbReference type="Proteomes" id="UP000006514">
    <property type="component" value="Unassembled WGS sequence"/>
</dbReference>
<gene>
    <name evidence="2" type="ORF">AURDEDRAFT_131728</name>
</gene>
<feature type="compositionally biased region" description="Basic and acidic residues" evidence="1">
    <location>
        <begin position="137"/>
        <end position="148"/>
    </location>
</feature>
<dbReference type="KEGG" id="adl:AURDEDRAFT_131728"/>
<protein>
    <submittedName>
        <fullName evidence="2">Uncharacterized protein</fullName>
    </submittedName>
</protein>
<proteinExistence type="predicted"/>
<reference evidence="3" key="1">
    <citation type="journal article" date="2012" name="Science">
        <title>The Paleozoic origin of enzymatic lignin decomposition reconstructed from 31 fungal genomes.</title>
        <authorList>
            <person name="Floudas D."/>
            <person name="Binder M."/>
            <person name="Riley R."/>
            <person name="Barry K."/>
            <person name="Blanchette R.A."/>
            <person name="Henrissat B."/>
            <person name="Martinez A.T."/>
            <person name="Otillar R."/>
            <person name="Spatafora J.W."/>
            <person name="Yadav J.S."/>
            <person name="Aerts A."/>
            <person name="Benoit I."/>
            <person name="Boyd A."/>
            <person name="Carlson A."/>
            <person name="Copeland A."/>
            <person name="Coutinho P.M."/>
            <person name="de Vries R.P."/>
            <person name="Ferreira P."/>
            <person name="Findley K."/>
            <person name="Foster B."/>
            <person name="Gaskell J."/>
            <person name="Glotzer D."/>
            <person name="Gorecki P."/>
            <person name="Heitman J."/>
            <person name="Hesse C."/>
            <person name="Hori C."/>
            <person name="Igarashi K."/>
            <person name="Jurgens J.A."/>
            <person name="Kallen N."/>
            <person name="Kersten P."/>
            <person name="Kohler A."/>
            <person name="Kuees U."/>
            <person name="Kumar T.K.A."/>
            <person name="Kuo A."/>
            <person name="LaButti K."/>
            <person name="Larrondo L.F."/>
            <person name="Lindquist E."/>
            <person name="Ling A."/>
            <person name="Lombard V."/>
            <person name="Lucas S."/>
            <person name="Lundell T."/>
            <person name="Martin R."/>
            <person name="McLaughlin D.J."/>
            <person name="Morgenstern I."/>
            <person name="Morin E."/>
            <person name="Murat C."/>
            <person name="Nagy L.G."/>
            <person name="Nolan M."/>
            <person name="Ohm R.A."/>
            <person name="Patyshakuliyeva A."/>
            <person name="Rokas A."/>
            <person name="Ruiz-Duenas F.J."/>
            <person name="Sabat G."/>
            <person name="Salamov A."/>
            <person name="Samejima M."/>
            <person name="Schmutz J."/>
            <person name="Slot J.C."/>
            <person name="St John F."/>
            <person name="Stenlid J."/>
            <person name="Sun H."/>
            <person name="Sun S."/>
            <person name="Syed K."/>
            <person name="Tsang A."/>
            <person name="Wiebenga A."/>
            <person name="Young D."/>
            <person name="Pisabarro A."/>
            <person name="Eastwood D.C."/>
            <person name="Martin F."/>
            <person name="Cullen D."/>
            <person name="Grigoriev I.V."/>
            <person name="Hibbett D.S."/>
        </authorList>
    </citation>
    <scope>NUCLEOTIDE SEQUENCE [LARGE SCALE GENOMIC DNA]</scope>
    <source>
        <strain evidence="3">TFB10046</strain>
    </source>
</reference>
<dbReference type="EMBL" id="JH688274">
    <property type="protein sequence ID" value="EJD33357.1"/>
    <property type="molecule type" value="Genomic_DNA"/>
</dbReference>
<organism evidence="2 3">
    <name type="scientific">Auricularia subglabra (strain TFB-10046 / SS5)</name>
    <name type="common">White-rot fungus</name>
    <name type="synonym">Auricularia delicata (strain TFB10046)</name>
    <dbReference type="NCBI Taxonomy" id="717982"/>
    <lineage>
        <taxon>Eukaryota</taxon>
        <taxon>Fungi</taxon>
        <taxon>Dikarya</taxon>
        <taxon>Basidiomycota</taxon>
        <taxon>Agaricomycotina</taxon>
        <taxon>Agaricomycetes</taxon>
        <taxon>Auriculariales</taxon>
        <taxon>Auriculariaceae</taxon>
        <taxon>Auricularia</taxon>
    </lineage>
</organism>
<evidence type="ECO:0000313" key="3">
    <source>
        <dbReference type="Proteomes" id="UP000006514"/>
    </source>
</evidence>
<feature type="region of interest" description="Disordered" evidence="1">
    <location>
        <begin position="137"/>
        <end position="167"/>
    </location>
</feature>
<keyword evidence="3" id="KW-1185">Reference proteome</keyword>
<evidence type="ECO:0000256" key="1">
    <source>
        <dbReference type="SAM" id="MobiDB-lite"/>
    </source>
</evidence>
<sequence length="167" mass="19332">MCPWPHFRVPKRAPMKFLTMQSYALSFFTWAAMRMAPDASQAAVVRRVSELMAYVAPDAVKKSTFKSRTRDQGYFEKLVNQALVDARRRARENKVMPMTKQDMEKVVKKTVQFYAIWPRKDSDRTLTRLAVPEIEETKRKADKAEATSKKKPRSRSGVIIVLDSDEE</sequence>
<dbReference type="InParanoid" id="J0D3T8"/>
<name>J0D3T8_AURST</name>
<evidence type="ECO:0000313" key="2">
    <source>
        <dbReference type="EMBL" id="EJD33357.1"/>
    </source>
</evidence>